<gene>
    <name evidence="2" type="ORF">NPIL_280121</name>
</gene>
<evidence type="ECO:0000313" key="2">
    <source>
        <dbReference type="EMBL" id="GFU48790.1"/>
    </source>
</evidence>
<reference evidence="2" key="1">
    <citation type="submission" date="2020-08" db="EMBL/GenBank/DDBJ databases">
        <title>Multicomponent nature underlies the extraordinary mechanical properties of spider dragline silk.</title>
        <authorList>
            <person name="Kono N."/>
            <person name="Nakamura H."/>
            <person name="Mori M."/>
            <person name="Yoshida Y."/>
            <person name="Ohtoshi R."/>
            <person name="Malay A.D."/>
            <person name="Moran D.A.P."/>
            <person name="Tomita M."/>
            <person name="Numata K."/>
            <person name="Arakawa K."/>
        </authorList>
    </citation>
    <scope>NUCLEOTIDE SEQUENCE</scope>
</reference>
<evidence type="ECO:0000313" key="3">
    <source>
        <dbReference type="Proteomes" id="UP000887013"/>
    </source>
</evidence>
<dbReference type="AlphaFoldDB" id="A0A8X6QW31"/>
<dbReference type="EMBL" id="BMAW01037517">
    <property type="protein sequence ID" value="GFU48790.1"/>
    <property type="molecule type" value="Genomic_DNA"/>
</dbReference>
<sequence>METVPARNRGATLLGKRGGRKGSLGGARRDLGNHKDLEKVLSERFAGTIGSCLGTAEVYGKFWDSTH</sequence>
<protein>
    <submittedName>
        <fullName evidence="2">Uncharacterized protein</fullName>
    </submittedName>
</protein>
<organism evidence="2 3">
    <name type="scientific">Nephila pilipes</name>
    <name type="common">Giant wood spider</name>
    <name type="synonym">Nephila maculata</name>
    <dbReference type="NCBI Taxonomy" id="299642"/>
    <lineage>
        <taxon>Eukaryota</taxon>
        <taxon>Metazoa</taxon>
        <taxon>Ecdysozoa</taxon>
        <taxon>Arthropoda</taxon>
        <taxon>Chelicerata</taxon>
        <taxon>Arachnida</taxon>
        <taxon>Araneae</taxon>
        <taxon>Araneomorphae</taxon>
        <taxon>Entelegynae</taxon>
        <taxon>Araneoidea</taxon>
        <taxon>Nephilidae</taxon>
        <taxon>Nephila</taxon>
    </lineage>
</organism>
<proteinExistence type="predicted"/>
<name>A0A8X6QW31_NEPPI</name>
<keyword evidence="3" id="KW-1185">Reference proteome</keyword>
<feature type="region of interest" description="Disordered" evidence="1">
    <location>
        <begin position="1"/>
        <end position="33"/>
    </location>
</feature>
<comment type="caution">
    <text evidence="2">The sequence shown here is derived from an EMBL/GenBank/DDBJ whole genome shotgun (WGS) entry which is preliminary data.</text>
</comment>
<accession>A0A8X6QW31</accession>
<evidence type="ECO:0000256" key="1">
    <source>
        <dbReference type="SAM" id="MobiDB-lite"/>
    </source>
</evidence>
<dbReference type="Proteomes" id="UP000887013">
    <property type="component" value="Unassembled WGS sequence"/>
</dbReference>